<dbReference type="SUPFAM" id="SSF49863">
    <property type="entry name" value="Hyaluronate lyase-like, C-terminal domain"/>
    <property type="match status" value="1"/>
</dbReference>
<keyword evidence="3 8" id="KW-0456">Lyase</keyword>
<evidence type="ECO:0000313" key="9">
    <source>
        <dbReference type="Proteomes" id="UP000569914"/>
    </source>
</evidence>
<comment type="similarity">
    <text evidence="1">Belongs to the polysaccharide lyase 8 family.</text>
</comment>
<evidence type="ECO:0000256" key="5">
    <source>
        <dbReference type="SAM" id="MobiDB-lite"/>
    </source>
</evidence>
<evidence type="ECO:0000259" key="7">
    <source>
        <dbReference type="Pfam" id="PF08124"/>
    </source>
</evidence>
<dbReference type="GO" id="GO:0030246">
    <property type="term" value="F:carbohydrate binding"/>
    <property type="evidence" value="ECO:0007669"/>
    <property type="project" value="InterPro"/>
</dbReference>
<dbReference type="RefSeq" id="WP_179748934.1">
    <property type="nucleotide sequence ID" value="NZ_JACCBU010000001.1"/>
</dbReference>
<feature type="active site" evidence="4">
    <location>
        <position position="292"/>
    </location>
</feature>
<name>A0A7Y9I407_9ACTN</name>
<dbReference type="Gene3D" id="1.50.10.100">
    <property type="entry name" value="Chondroitin AC/alginate lyase"/>
    <property type="match status" value="1"/>
</dbReference>
<dbReference type="InterPro" id="IPR011071">
    <property type="entry name" value="Lyase_8-like_C"/>
</dbReference>
<dbReference type="GO" id="GO:0005576">
    <property type="term" value="C:extracellular region"/>
    <property type="evidence" value="ECO:0007669"/>
    <property type="project" value="InterPro"/>
</dbReference>
<dbReference type="Pfam" id="PF02278">
    <property type="entry name" value="Lyase_8"/>
    <property type="match status" value="1"/>
</dbReference>
<feature type="region of interest" description="Disordered" evidence="5">
    <location>
        <begin position="103"/>
        <end position="126"/>
    </location>
</feature>
<feature type="domain" description="Polysaccharide lyase 8 N-terminal alpha-helical" evidence="7">
    <location>
        <begin position="61"/>
        <end position="385"/>
    </location>
</feature>
<dbReference type="InterPro" id="IPR011013">
    <property type="entry name" value="Gal_mutarotase_sf_dom"/>
</dbReference>
<dbReference type="PROSITE" id="PS51318">
    <property type="entry name" value="TAT"/>
    <property type="match status" value="1"/>
</dbReference>
<evidence type="ECO:0000256" key="2">
    <source>
        <dbReference type="ARBA" id="ARBA00022729"/>
    </source>
</evidence>
<evidence type="ECO:0000256" key="3">
    <source>
        <dbReference type="ARBA" id="ARBA00023239"/>
    </source>
</evidence>
<dbReference type="Gene3D" id="2.60.220.10">
    <property type="entry name" value="Polysaccharide lyase family 8-like, C-terminal"/>
    <property type="match status" value="1"/>
</dbReference>
<evidence type="ECO:0000256" key="4">
    <source>
        <dbReference type="PIRSR" id="PIRSR638970-1"/>
    </source>
</evidence>
<dbReference type="Proteomes" id="UP000569914">
    <property type="component" value="Unassembled WGS sequence"/>
</dbReference>
<evidence type="ECO:0000256" key="1">
    <source>
        <dbReference type="ARBA" id="ARBA00006699"/>
    </source>
</evidence>
<keyword evidence="9" id="KW-1185">Reference proteome</keyword>
<gene>
    <name evidence="8" type="ORF">BKA15_001204</name>
</gene>
<sequence>MIIDPGPAHRASAVDLPSLSRRRFLHGATGAAAGVTAASVLGLPALAHADEAEFARLRAWWVDFLTGGPQDLADPAVAAVIKDRDDAADQLLALVDPDPNRTSVFTDLPYDPDDPESSRRTATSGSRLRELGTTWATAGSRHHGSEPVLETIKAGAHTILSHNYRDGLAENGNWFNYEIALPQYLGGVFAILGDAADPDDLAAYAAAIDFYVPDPRYNYPPNDPRHKLSTGANRVDLCEGVIVRGFNARSAAKITDAAAALQDVMVYSTKGDGFYRDGGFIQHVSQPYTGTYGSGLLRDLSVLLALLAGSAWEVTGPGVELIFDTVENCYAPVVYDNQAFSHICGRATSRRNRVEHGPGLDIAEGILTLADAVPADRARAWRERCLGWFRRATFADPLATSNLRRLALFRSVLDDPALTPAPEPVEHRIIPSMARAIHRSTDWAFTIAMCRTGVAAYEAMSTGENRRGWYQGRGMNYLYLPGDNAQFSDAFWPTVDPMRLPGVTVERRPLPEMWERGTTASFAGGASADGFRAVIGQKIVGPGEGSAMRGNKSWFCLDDAVVALGSGIVGDGSYPIETIMENRNLFESGTNPLIIDGVRQPSDQGWTARVGRPGWVHLAGVGGYVLLDSLAGQEPELVALREERTGTWLDINTYWSGHDDTPYTRRYLTLYLDHGPDPDQGSYAYLLLPGAGAAKTERRHRDPEVRLLAQSTYTHALYAPRFGFTGVNFFGIPDPAEHVELAGELEGAVLTASKLCTVAITARGRSVRIGVANPAHNIDAFTVQLAGLGLRPESADPSVEVTRSGSTITLAIDASDRDGRTHHAKLIKEG</sequence>
<accession>A0A7Y9I407</accession>
<comment type="caution">
    <text evidence="8">The sequence shown here is derived from an EMBL/GenBank/DDBJ whole genome shotgun (WGS) entry which is preliminary data.</text>
</comment>
<feature type="domain" description="Polysaccharide lyase family 8 central" evidence="6">
    <location>
        <begin position="428"/>
        <end position="691"/>
    </location>
</feature>
<reference evidence="8 9" key="1">
    <citation type="submission" date="2020-07" db="EMBL/GenBank/DDBJ databases">
        <title>Sequencing the genomes of 1000 actinobacteria strains.</title>
        <authorList>
            <person name="Klenk H.-P."/>
        </authorList>
    </citation>
    <scope>NUCLEOTIDE SEQUENCE [LARGE SCALE GENOMIC DNA]</scope>
    <source>
        <strain evidence="8 9">DSM 22083</strain>
    </source>
</reference>
<dbReference type="GO" id="GO:0030340">
    <property type="term" value="F:hyaluronate lyase activity"/>
    <property type="evidence" value="ECO:0007669"/>
    <property type="project" value="UniProtKB-EC"/>
</dbReference>
<dbReference type="Pfam" id="PF08124">
    <property type="entry name" value="Lyase_8_N"/>
    <property type="match status" value="1"/>
</dbReference>
<dbReference type="CDD" id="cd01083">
    <property type="entry name" value="GAG_Lyase"/>
    <property type="match status" value="1"/>
</dbReference>
<dbReference type="AlphaFoldDB" id="A0A7Y9I407"/>
<organism evidence="8 9">
    <name type="scientific">Microlunatus parietis</name>
    <dbReference type="NCBI Taxonomy" id="682979"/>
    <lineage>
        <taxon>Bacteria</taxon>
        <taxon>Bacillati</taxon>
        <taxon>Actinomycetota</taxon>
        <taxon>Actinomycetes</taxon>
        <taxon>Propionibacteriales</taxon>
        <taxon>Propionibacteriaceae</taxon>
        <taxon>Microlunatus</taxon>
    </lineage>
</organism>
<dbReference type="SUPFAM" id="SSF74650">
    <property type="entry name" value="Galactose mutarotase-like"/>
    <property type="match status" value="1"/>
</dbReference>
<dbReference type="InterPro" id="IPR003159">
    <property type="entry name" value="Lyase_8_central_dom"/>
</dbReference>
<dbReference type="PANTHER" id="PTHR38481:SF1">
    <property type="entry name" value="HYALURONATE LYASE"/>
    <property type="match status" value="1"/>
</dbReference>
<evidence type="ECO:0000259" key="6">
    <source>
        <dbReference type="Pfam" id="PF02278"/>
    </source>
</evidence>
<dbReference type="GO" id="GO:0005975">
    <property type="term" value="P:carbohydrate metabolic process"/>
    <property type="evidence" value="ECO:0007669"/>
    <property type="project" value="InterPro"/>
</dbReference>
<protein>
    <submittedName>
        <fullName evidence="8">Hyaluronate lyase</fullName>
        <ecNumber evidence="8">4.2.2.1</ecNumber>
    </submittedName>
</protein>
<dbReference type="InterPro" id="IPR006311">
    <property type="entry name" value="TAT_signal"/>
</dbReference>
<dbReference type="EMBL" id="JACCBU010000001">
    <property type="protein sequence ID" value="NYE69875.1"/>
    <property type="molecule type" value="Genomic_DNA"/>
</dbReference>
<proteinExistence type="inferred from homology"/>
<feature type="active site" evidence="4">
    <location>
        <position position="283"/>
    </location>
</feature>
<dbReference type="Gene3D" id="2.70.98.10">
    <property type="match status" value="1"/>
</dbReference>
<dbReference type="InterPro" id="IPR012970">
    <property type="entry name" value="Lyase_8_alpha_N"/>
</dbReference>
<dbReference type="InterPro" id="IPR014718">
    <property type="entry name" value="GH-type_carb-bd"/>
</dbReference>
<dbReference type="InterPro" id="IPR038970">
    <property type="entry name" value="Lyase_8"/>
</dbReference>
<keyword evidence="2" id="KW-0732">Signal</keyword>
<evidence type="ECO:0000313" key="8">
    <source>
        <dbReference type="EMBL" id="NYE69875.1"/>
    </source>
</evidence>
<dbReference type="InterPro" id="IPR008929">
    <property type="entry name" value="Chondroitin_lyas"/>
</dbReference>
<dbReference type="SUPFAM" id="SSF48230">
    <property type="entry name" value="Chondroitin AC/alginate lyase"/>
    <property type="match status" value="1"/>
</dbReference>
<feature type="active site" evidence="4">
    <location>
        <position position="346"/>
    </location>
</feature>
<dbReference type="EC" id="4.2.2.1" evidence="8"/>
<dbReference type="PANTHER" id="PTHR38481">
    <property type="entry name" value="HYALURONATE LYASE"/>
    <property type="match status" value="1"/>
</dbReference>